<dbReference type="Proteomes" id="UP000813444">
    <property type="component" value="Unassembled WGS sequence"/>
</dbReference>
<evidence type="ECO:0000256" key="4">
    <source>
        <dbReference type="ARBA" id="ARBA00023136"/>
    </source>
</evidence>
<dbReference type="InterPro" id="IPR020846">
    <property type="entry name" value="MFS_dom"/>
</dbReference>
<protein>
    <submittedName>
        <fullName evidence="9">MFS transporter</fullName>
    </submittedName>
</protein>
<feature type="transmembrane region" description="Helical" evidence="7">
    <location>
        <begin position="142"/>
        <end position="162"/>
    </location>
</feature>
<keyword evidence="4 7" id="KW-0472">Membrane</keyword>
<dbReference type="GO" id="GO:0016020">
    <property type="term" value="C:membrane"/>
    <property type="evidence" value="ECO:0007669"/>
    <property type="project" value="UniProtKB-SubCell"/>
</dbReference>
<dbReference type="PROSITE" id="PS50850">
    <property type="entry name" value="MFS"/>
    <property type="match status" value="1"/>
</dbReference>
<dbReference type="InterPro" id="IPR011701">
    <property type="entry name" value="MFS"/>
</dbReference>
<keyword evidence="3 7" id="KW-1133">Transmembrane helix</keyword>
<dbReference type="Gene3D" id="1.20.1250.20">
    <property type="entry name" value="MFS general substrate transporter like domains"/>
    <property type="match status" value="1"/>
</dbReference>
<feature type="domain" description="Major facilitator superfamily (MFS) profile" evidence="8">
    <location>
        <begin position="48"/>
        <end position="470"/>
    </location>
</feature>
<feature type="transmembrane region" description="Helical" evidence="7">
    <location>
        <begin position="415"/>
        <end position="434"/>
    </location>
</feature>
<organism evidence="9 10">
    <name type="scientific">Stachybotrys elegans</name>
    <dbReference type="NCBI Taxonomy" id="80388"/>
    <lineage>
        <taxon>Eukaryota</taxon>
        <taxon>Fungi</taxon>
        <taxon>Dikarya</taxon>
        <taxon>Ascomycota</taxon>
        <taxon>Pezizomycotina</taxon>
        <taxon>Sordariomycetes</taxon>
        <taxon>Hypocreomycetidae</taxon>
        <taxon>Hypocreales</taxon>
        <taxon>Stachybotryaceae</taxon>
        <taxon>Stachybotrys</taxon>
    </lineage>
</organism>
<dbReference type="AlphaFoldDB" id="A0A8K0WUC9"/>
<feature type="region of interest" description="Disordered" evidence="6">
    <location>
        <begin position="1"/>
        <end position="30"/>
    </location>
</feature>
<keyword evidence="2 7" id="KW-0812">Transmembrane</keyword>
<keyword evidence="10" id="KW-1185">Reference proteome</keyword>
<dbReference type="SUPFAM" id="SSF103473">
    <property type="entry name" value="MFS general substrate transporter"/>
    <property type="match status" value="1"/>
</dbReference>
<evidence type="ECO:0000256" key="7">
    <source>
        <dbReference type="SAM" id="Phobius"/>
    </source>
</evidence>
<dbReference type="OrthoDB" id="6770063at2759"/>
<feature type="transmembrane region" description="Helical" evidence="7">
    <location>
        <begin position="440"/>
        <end position="464"/>
    </location>
</feature>
<evidence type="ECO:0000256" key="1">
    <source>
        <dbReference type="ARBA" id="ARBA00004141"/>
    </source>
</evidence>
<feature type="transmembrane region" description="Helical" evidence="7">
    <location>
        <begin position="117"/>
        <end position="136"/>
    </location>
</feature>
<feature type="transmembrane region" description="Helical" evidence="7">
    <location>
        <begin position="86"/>
        <end position="105"/>
    </location>
</feature>
<comment type="subcellular location">
    <subcellularLocation>
        <location evidence="1">Membrane</location>
        <topology evidence="1">Multi-pass membrane protein</topology>
    </subcellularLocation>
</comment>
<dbReference type="EMBL" id="JAGPNK010000004">
    <property type="protein sequence ID" value="KAH7323043.1"/>
    <property type="molecule type" value="Genomic_DNA"/>
</dbReference>
<feature type="transmembrane region" description="Helical" evidence="7">
    <location>
        <begin position="48"/>
        <end position="74"/>
    </location>
</feature>
<feature type="transmembrane region" description="Helical" evidence="7">
    <location>
        <begin position="264"/>
        <end position="288"/>
    </location>
</feature>
<evidence type="ECO:0000256" key="2">
    <source>
        <dbReference type="ARBA" id="ARBA00022692"/>
    </source>
</evidence>
<name>A0A8K0WUC9_9HYPO</name>
<feature type="transmembrane region" description="Helical" evidence="7">
    <location>
        <begin position="308"/>
        <end position="331"/>
    </location>
</feature>
<dbReference type="PANTHER" id="PTHR23502:SF163">
    <property type="entry name" value="MAJOR FACILITATOR SUPERFAMILY (MFS) PROFILE DOMAIN-CONTAINING PROTEIN"/>
    <property type="match status" value="1"/>
</dbReference>
<dbReference type="InterPro" id="IPR036259">
    <property type="entry name" value="MFS_trans_sf"/>
</dbReference>
<evidence type="ECO:0000256" key="6">
    <source>
        <dbReference type="SAM" id="MobiDB-lite"/>
    </source>
</evidence>
<sequence>MEASAVAETEPLIRAAENEDAQRDADHQDQLDEHEDPLLWPMAFKRSIVTLLAIMAFTVTFNCISVVPISNSIIADLNGGHTSKSAAVLLVTIWELGEAAGPLLVGPLSEAFGRYPVLNAGNFLFIAATALSALSPSVPTLIAARALTGLAVTGNVLNPAVIGDIFAPEQRGSAMSFVQLAPLIGGAIGPAISGAITQTVGWRVVFWMSVGLAAACELVFLTYFRETYHEQIKRARNKKLHVEAPVESRRERAWRLLENVSRPIVVFTGSGVLMALALFGGVAFAHFYVMSVTLPQILEEIYGLSPALAGLSMVAPTVGSTIAVLICNQTIDRIYIKLRDRNGGKGKPEHRLPIAIVGGLLIGPTVAMYGWIAHLRLPVALLLSSVALLDGSLMFAILPLYAYAVDAFGKYSASAITGLIVTRCLMGTFLPLLVTPMVDGFGWGWGFTIMGAATAALSPIPFFVMRYGGRWREGSVYSRDA</sequence>
<evidence type="ECO:0000256" key="5">
    <source>
        <dbReference type="ARBA" id="ARBA00038347"/>
    </source>
</evidence>
<feature type="transmembrane region" description="Helical" evidence="7">
    <location>
        <begin position="174"/>
        <end position="192"/>
    </location>
</feature>
<evidence type="ECO:0000259" key="8">
    <source>
        <dbReference type="PROSITE" id="PS50850"/>
    </source>
</evidence>
<dbReference type="GO" id="GO:0022857">
    <property type="term" value="F:transmembrane transporter activity"/>
    <property type="evidence" value="ECO:0007669"/>
    <property type="project" value="InterPro"/>
</dbReference>
<proteinExistence type="inferred from homology"/>
<dbReference type="Pfam" id="PF07690">
    <property type="entry name" value="MFS_1"/>
    <property type="match status" value="1"/>
</dbReference>
<feature type="transmembrane region" description="Helical" evidence="7">
    <location>
        <begin position="204"/>
        <end position="224"/>
    </location>
</feature>
<feature type="transmembrane region" description="Helical" evidence="7">
    <location>
        <begin position="352"/>
        <end position="373"/>
    </location>
</feature>
<comment type="similarity">
    <text evidence="5">Belongs to the major facilitator superfamily. CAR1 family.</text>
</comment>
<feature type="compositionally biased region" description="Basic and acidic residues" evidence="6">
    <location>
        <begin position="16"/>
        <end position="30"/>
    </location>
</feature>
<evidence type="ECO:0000256" key="3">
    <source>
        <dbReference type="ARBA" id="ARBA00022989"/>
    </source>
</evidence>
<dbReference type="FunFam" id="1.20.1250.20:FF:000509">
    <property type="entry name" value="MFS general substrate transporter"/>
    <property type="match status" value="1"/>
</dbReference>
<feature type="transmembrane region" description="Helical" evidence="7">
    <location>
        <begin position="379"/>
        <end position="403"/>
    </location>
</feature>
<evidence type="ECO:0000313" key="9">
    <source>
        <dbReference type="EMBL" id="KAH7323043.1"/>
    </source>
</evidence>
<gene>
    <name evidence="9" type="ORF">B0I35DRAFT_192469</name>
</gene>
<accession>A0A8K0WUC9</accession>
<dbReference type="PANTHER" id="PTHR23502">
    <property type="entry name" value="MAJOR FACILITATOR SUPERFAMILY"/>
    <property type="match status" value="1"/>
</dbReference>
<reference evidence="9" key="1">
    <citation type="journal article" date="2021" name="Nat. Commun.">
        <title>Genetic determinants of endophytism in the Arabidopsis root mycobiome.</title>
        <authorList>
            <person name="Mesny F."/>
            <person name="Miyauchi S."/>
            <person name="Thiergart T."/>
            <person name="Pickel B."/>
            <person name="Atanasova L."/>
            <person name="Karlsson M."/>
            <person name="Huettel B."/>
            <person name="Barry K.W."/>
            <person name="Haridas S."/>
            <person name="Chen C."/>
            <person name="Bauer D."/>
            <person name="Andreopoulos W."/>
            <person name="Pangilinan J."/>
            <person name="LaButti K."/>
            <person name="Riley R."/>
            <person name="Lipzen A."/>
            <person name="Clum A."/>
            <person name="Drula E."/>
            <person name="Henrissat B."/>
            <person name="Kohler A."/>
            <person name="Grigoriev I.V."/>
            <person name="Martin F.M."/>
            <person name="Hacquard S."/>
        </authorList>
    </citation>
    <scope>NUCLEOTIDE SEQUENCE</scope>
    <source>
        <strain evidence="9">MPI-CAGE-CH-0235</strain>
    </source>
</reference>
<comment type="caution">
    <text evidence="9">The sequence shown here is derived from an EMBL/GenBank/DDBJ whole genome shotgun (WGS) entry which is preliminary data.</text>
</comment>
<evidence type="ECO:0000313" key="10">
    <source>
        <dbReference type="Proteomes" id="UP000813444"/>
    </source>
</evidence>